<dbReference type="InterPro" id="IPR022272">
    <property type="entry name" value="Lipocalin_CS"/>
</dbReference>
<dbReference type="Pfam" id="PF08212">
    <property type="entry name" value="Lipocalin_2"/>
    <property type="match status" value="1"/>
</dbReference>
<sequence length="180" mass="20812">MKRLIALLVTLFTSACAGTMKDQQDRPPLQTVDHVDLERYAGTWYEIASYPQKFQRNCTGTTATYELRADGQVNVINRCRKYTLDGRLDQAKGRARVVDPATNAKLEVSFFWPFWGDYWIIDLGPEYEYAVVGHPTREYLWILSREPAMSPELYDAILARLEAQRYDTSRLVRTVQPPIE</sequence>
<dbReference type="InterPro" id="IPR000566">
    <property type="entry name" value="Lipocln_cytosolic_FA-bd_dom"/>
</dbReference>
<name>A0A0C2DIS4_9BACT</name>
<dbReference type="InterPro" id="IPR002446">
    <property type="entry name" value="Lipocalin_bac"/>
</dbReference>
<keyword evidence="2" id="KW-0732">Signal</keyword>
<evidence type="ECO:0000313" key="5">
    <source>
        <dbReference type="Proteomes" id="UP000031599"/>
    </source>
</evidence>
<evidence type="ECO:0000259" key="3">
    <source>
        <dbReference type="Pfam" id="PF08212"/>
    </source>
</evidence>
<accession>A0A0C2DIS4</accession>
<dbReference type="PIRSF" id="PIRSF036893">
    <property type="entry name" value="Lipocalin_ApoD"/>
    <property type="match status" value="1"/>
</dbReference>
<dbReference type="PROSITE" id="PS51257">
    <property type="entry name" value="PROKAR_LIPOPROTEIN"/>
    <property type="match status" value="1"/>
</dbReference>
<dbReference type="PRINTS" id="PR01171">
    <property type="entry name" value="BCTLIPOCALIN"/>
</dbReference>
<keyword evidence="4" id="KW-0449">Lipoprotein</keyword>
<feature type="domain" description="Lipocalin/cytosolic fatty-acid binding" evidence="3">
    <location>
        <begin position="35"/>
        <end position="176"/>
    </location>
</feature>
<gene>
    <name evidence="4" type="ORF">DB30_00101</name>
</gene>
<protein>
    <submittedName>
        <fullName evidence="4">Outer membrane lipoprotein</fullName>
    </submittedName>
</protein>
<comment type="similarity">
    <text evidence="1 2">Belongs to the calycin superfamily. Lipocalin family.</text>
</comment>
<dbReference type="GO" id="GO:0006950">
    <property type="term" value="P:response to stress"/>
    <property type="evidence" value="ECO:0007669"/>
    <property type="project" value="UniProtKB-ARBA"/>
</dbReference>
<comment type="caution">
    <text evidence="4">The sequence shown here is derived from an EMBL/GenBank/DDBJ whole genome shotgun (WGS) entry which is preliminary data.</text>
</comment>
<dbReference type="PANTHER" id="PTHR10612:SF34">
    <property type="entry name" value="APOLIPOPROTEIN D"/>
    <property type="match status" value="1"/>
</dbReference>
<evidence type="ECO:0000313" key="4">
    <source>
        <dbReference type="EMBL" id="KIG19592.1"/>
    </source>
</evidence>
<dbReference type="PROSITE" id="PS00213">
    <property type="entry name" value="LIPOCALIN"/>
    <property type="match status" value="1"/>
</dbReference>
<dbReference type="CDD" id="cd19438">
    <property type="entry name" value="lipocalin_Blc-like"/>
    <property type="match status" value="1"/>
</dbReference>
<dbReference type="SUPFAM" id="SSF50814">
    <property type="entry name" value="Lipocalins"/>
    <property type="match status" value="1"/>
</dbReference>
<dbReference type="EMBL" id="JMCC02000001">
    <property type="protein sequence ID" value="KIG19592.1"/>
    <property type="molecule type" value="Genomic_DNA"/>
</dbReference>
<dbReference type="AlphaFoldDB" id="A0A0C2DIS4"/>
<feature type="signal peptide" evidence="2">
    <location>
        <begin position="1"/>
        <end position="17"/>
    </location>
</feature>
<dbReference type="InterPro" id="IPR047202">
    <property type="entry name" value="Lipocalin_Blc-like_dom"/>
</dbReference>
<dbReference type="PANTHER" id="PTHR10612">
    <property type="entry name" value="APOLIPOPROTEIN D"/>
    <property type="match status" value="1"/>
</dbReference>
<reference evidence="4 5" key="1">
    <citation type="submission" date="2014-12" db="EMBL/GenBank/DDBJ databases">
        <title>Genome assembly of Enhygromyxa salina DSM 15201.</title>
        <authorList>
            <person name="Sharma G."/>
            <person name="Subramanian S."/>
        </authorList>
    </citation>
    <scope>NUCLEOTIDE SEQUENCE [LARGE SCALE GENOMIC DNA]</scope>
    <source>
        <strain evidence="4 5">DSM 15201</strain>
    </source>
</reference>
<proteinExistence type="inferred from homology"/>
<dbReference type="Proteomes" id="UP000031599">
    <property type="component" value="Unassembled WGS sequence"/>
</dbReference>
<dbReference type="InterPro" id="IPR022271">
    <property type="entry name" value="Lipocalin_ApoD"/>
</dbReference>
<dbReference type="Gene3D" id="2.40.128.20">
    <property type="match status" value="1"/>
</dbReference>
<dbReference type="InterPro" id="IPR012674">
    <property type="entry name" value="Calycin"/>
</dbReference>
<organism evidence="4 5">
    <name type="scientific">Enhygromyxa salina</name>
    <dbReference type="NCBI Taxonomy" id="215803"/>
    <lineage>
        <taxon>Bacteria</taxon>
        <taxon>Pseudomonadati</taxon>
        <taxon>Myxococcota</taxon>
        <taxon>Polyangia</taxon>
        <taxon>Nannocystales</taxon>
        <taxon>Nannocystaceae</taxon>
        <taxon>Enhygromyxa</taxon>
    </lineage>
</organism>
<feature type="chain" id="PRO_5013435630" evidence="2">
    <location>
        <begin position="18"/>
        <end position="180"/>
    </location>
</feature>
<evidence type="ECO:0000256" key="2">
    <source>
        <dbReference type="PIRNR" id="PIRNR036893"/>
    </source>
</evidence>
<evidence type="ECO:0000256" key="1">
    <source>
        <dbReference type="ARBA" id="ARBA00006889"/>
    </source>
</evidence>